<reference evidence="7" key="2">
    <citation type="submission" date="2023-11" db="UniProtKB">
        <authorList>
            <consortium name="WormBaseParasite"/>
        </authorList>
    </citation>
    <scope>IDENTIFICATION</scope>
</reference>
<dbReference type="GO" id="GO:0005794">
    <property type="term" value="C:Golgi apparatus"/>
    <property type="evidence" value="ECO:0007669"/>
    <property type="project" value="TreeGrafter"/>
</dbReference>
<dbReference type="EC" id="2.8.2.20" evidence="2 5"/>
<reference evidence="6" key="1">
    <citation type="submission" date="2022-06" db="EMBL/GenBank/DDBJ databases">
        <authorList>
            <person name="Berger JAMES D."/>
            <person name="Berger JAMES D."/>
        </authorList>
    </citation>
    <scope>NUCLEOTIDE SEQUENCE [LARGE SCALE GENOMIC DNA]</scope>
</reference>
<evidence type="ECO:0000256" key="5">
    <source>
        <dbReference type="RuleBase" id="RU365018"/>
    </source>
</evidence>
<comment type="similarity">
    <text evidence="1 5">Belongs to the protein sulfotransferase family.</text>
</comment>
<comment type="function">
    <text evidence="5">Catalyzes the O-sulfation of tyrosine residues within acidic motifs of polypeptides, using 3'-phosphoadenylyl sulfate (PAPS) as cosubstrate.</text>
</comment>
<dbReference type="AlphaFoldDB" id="A0AA85K524"/>
<accession>A0AA85K524</accession>
<keyword evidence="3 5" id="KW-0808">Transferase</keyword>
<organism evidence="6 7">
    <name type="scientific">Trichobilharzia regenti</name>
    <name type="common">Nasal bird schistosome</name>
    <dbReference type="NCBI Taxonomy" id="157069"/>
    <lineage>
        <taxon>Eukaryota</taxon>
        <taxon>Metazoa</taxon>
        <taxon>Spiralia</taxon>
        <taxon>Lophotrochozoa</taxon>
        <taxon>Platyhelminthes</taxon>
        <taxon>Trematoda</taxon>
        <taxon>Digenea</taxon>
        <taxon>Strigeidida</taxon>
        <taxon>Schistosomatoidea</taxon>
        <taxon>Schistosomatidae</taxon>
        <taxon>Trichobilharzia</taxon>
    </lineage>
</organism>
<proteinExistence type="inferred from homology"/>
<evidence type="ECO:0000256" key="2">
    <source>
        <dbReference type="ARBA" id="ARBA00013262"/>
    </source>
</evidence>
<dbReference type="InterPro" id="IPR027417">
    <property type="entry name" value="P-loop_NTPase"/>
</dbReference>
<evidence type="ECO:0000313" key="6">
    <source>
        <dbReference type="Proteomes" id="UP000050795"/>
    </source>
</evidence>
<dbReference type="GO" id="GO:0008476">
    <property type="term" value="F:protein-tyrosine sulfotransferase activity"/>
    <property type="evidence" value="ECO:0007669"/>
    <property type="project" value="UniProtKB-EC"/>
</dbReference>
<name>A0AA85K524_TRIRE</name>
<dbReference type="Gene3D" id="3.40.50.300">
    <property type="entry name" value="P-loop containing nucleotide triphosphate hydrolases"/>
    <property type="match status" value="1"/>
</dbReference>
<evidence type="ECO:0000256" key="4">
    <source>
        <dbReference type="ARBA" id="ARBA00048460"/>
    </source>
</evidence>
<dbReference type="InterPro" id="IPR026634">
    <property type="entry name" value="TPST-like"/>
</dbReference>
<dbReference type="Pfam" id="PF13469">
    <property type="entry name" value="Sulfotransfer_3"/>
    <property type="match status" value="1"/>
</dbReference>
<evidence type="ECO:0000313" key="7">
    <source>
        <dbReference type="WBParaSite" id="TREG1_61780.1"/>
    </source>
</evidence>
<sequence length="99" mass="11252">MIRCGPEPIVTREMLKYRRYMDNIGKWLQKTGYTSRVLDDATAAFITTVIKKMGPTAPRLCHKDPSTYIYLKDLGLLFPKAKFILMIRDGRAVVASTIA</sequence>
<protein>
    <recommendedName>
        <fullName evidence="2 5">Protein-tyrosine sulfotransferase</fullName>
        <ecNumber evidence="2 5">2.8.2.20</ecNumber>
    </recommendedName>
</protein>
<dbReference type="Proteomes" id="UP000050795">
    <property type="component" value="Unassembled WGS sequence"/>
</dbReference>
<dbReference type="PANTHER" id="PTHR12788:SF7">
    <property type="entry name" value="PROTEIN-TYROSINE SULFOTRANSFERASE-RELATED"/>
    <property type="match status" value="1"/>
</dbReference>
<dbReference type="SUPFAM" id="SSF52540">
    <property type="entry name" value="P-loop containing nucleoside triphosphate hydrolases"/>
    <property type="match status" value="1"/>
</dbReference>
<dbReference type="WBParaSite" id="TREG1_61780.1">
    <property type="protein sequence ID" value="TREG1_61780.1"/>
    <property type="gene ID" value="TREG1_61780"/>
</dbReference>
<evidence type="ECO:0000256" key="1">
    <source>
        <dbReference type="ARBA" id="ARBA00009988"/>
    </source>
</evidence>
<dbReference type="PANTHER" id="PTHR12788">
    <property type="entry name" value="PROTEIN-TYROSINE SULFOTRANSFERASE 2"/>
    <property type="match status" value="1"/>
</dbReference>
<comment type="catalytic activity">
    <reaction evidence="4 5">
        <text>L-tyrosyl-[protein] + 3'-phosphoadenylyl sulfate = O-sulfo-L-tyrosine-[protein] + adenosine 3',5'-bisphosphate + H(+)</text>
        <dbReference type="Rhea" id="RHEA:16801"/>
        <dbReference type="Rhea" id="RHEA-COMP:10136"/>
        <dbReference type="Rhea" id="RHEA-COMP:11688"/>
        <dbReference type="ChEBI" id="CHEBI:15378"/>
        <dbReference type="ChEBI" id="CHEBI:46858"/>
        <dbReference type="ChEBI" id="CHEBI:58339"/>
        <dbReference type="ChEBI" id="CHEBI:58343"/>
        <dbReference type="ChEBI" id="CHEBI:65286"/>
        <dbReference type="EC" id="2.8.2.20"/>
    </reaction>
</comment>
<evidence type="ECO:0000256" key="3">
    <source>
        <dbReference type="ARBA" id="ARBA00022679"/>
    </source>
</evidence>
<keyword evidence="6" id="KW-1185">Reference proteome</keyword>